<evidence type="ECO:0000256" key="4">
    <source>
        <dbReference type="ARBA" id="ARBA00022692"/>
    </source>
</evidence>
<dbReference type="Pfam" id="PF13620">
    <property type="entry name" value="CarboxypepD_reg"/>
    <property type="match status" value="1"/>
</dbReference>
<keyword evidence="9" id="KW-1185">Reference proteome</keyword>
<dbReference type="STRING" id="1855912.LuPra_01862"/>
<reference evidence="9" key="2">
    <citation type="submission" date="2016-04" db="EMBL/GenBank/DDBJ databases">
        <title>First Complete Genome Sequence of a Subdivision 6 Acidobacterium.</title>
        <authorList>
            <person name="Huang S."/>
            <person name="Vieira S."/>
            <person name="Bunk B."/>
            <person name="Riedel T."/>
            <person name="Sproeer C."/>
            <person name="Overmann J."/>
        </authorList>
    </citation>
    <scope>NUCLEOTIDE SEQUENCE [LARGE SCALE GENOMIC DNA]</scope>
    <source>
        <strain evidence="9">DSM 100886 HEG_-6_39</strain>
    </source>
</reference>
<keyword evidence="2" id="KW-0813">Transport</keyword>
<name>A0A143PKN2_LUTPR</name>
<dbReference type="SUPFAM" id="SSF49464">
    <property type="entry name" value="Carboxypeptidase regulatory domain-like"/>
    <property type="match status" value="1"/>
</dbReference>
<dbReference type="Gene3D" id="2.60.40.1120">
    <property type="entry name" value="Carboxypeptidase-like, regulatory domain"/>
    <property type="match status" value="1"/>
</dbReference>
<dbReference type="InterPro" id="IPR036942">
    <property type="entry name" value="Beta-barrel_TonB_sf"/>
</dbReference>
<dbReference type="EMBL" id="CP015136">
    <property type="protein sequence ID" value="AMY08658.1"/>
    <property type="molecule type" value="Genomic_DNA"/>
</dbReference>
<dbReference type="PATRIC" id="fig|1813736.3.peg.1953"/>
<dbReference type="PANTHER" id="PTHR30069">
    <property type="entry name" value="TONB-DEPENDENT OUTER MEMBRANE RECEPTOR"/>
    <property type="match status" value="1"/>
</dbReference>
<evidence type="ECO:0000256" key="2">
    <source>
        <dbReference type="ARBA" id="ARBA00022448"/>
    </source>
</evidence>
<evidence type="ECO:0000313" key="9">
    <source>
        <dbReference type="Proteomes" id="UP000076079"/>
    </source>
</evidence>
<organism evidence="8 9">
    <name type="scientific">Luteitalea pratensis</name>
    <dbReference type="NCBI Taxonomy" id="1855912"/>
    <lineage>
        <taxon>Bacteria</taxon>
        <taxon>Pseudomonadati</taxon>
        <taxon>Acidobacteriota</taxon>
        <taxon>Vicinamibacteria</taxon>
        <taxon>Vicinamibacterales</taxon>
        <taxon>Vicinamibacteraceae</taxon>
        <taxon>Luteitalea</taxon>
    </lineage>
</organism>
<keyword evidence="6" id="KW-0998">Cell outer membrane</keyword>
<comment type="subcellular location">
    <subcellularLocation>
        <location evidence="1">Cell outer membrane</location>
        <topology evidence="1">Multi-pass membrane protein</topology>
    </subcellularLocation>
</comment>
<evidence type="ECO:0000256" key="1">
    <source>
        <dbReference type="ARBA" id="ARBA00004571"/>
    </source>
</evidence>
<dbReference type="GO" id="GO:0044718">
    <property type="term" value="P:siderophore transmembrane transport"/>
    <property type="evidence" value="ECO:0007669"/>
    <property type="project" value="TreeGrafter"/>
</dbReference>
<dbReference type="Pfam" id="PF25183">
    <property type="entry name" value="OMP_b-brl_4"/>
    <property type="match status" value="1"/>
</dbReference>
<dbReference type="AlphaFoldDB" id="A0A143PKN2"/>
<keyword evidence="5" id="KW-0472">Membrane</keyword>
<feature type="domain" description="TonB-dependent transporter Oar-like beta-barrel" evidence="7">
    <location>
        <begin position="259"/>
        <end position="1101"/>
    </location>
</feature>
<reference evidence="8 9" key="1">
    <citation type="journal article" date="2016" name="Genome Announc.">
        <title>First Complete Genome Sequence of a Subdivision 6 Acidobacterium Strain.</title>
        <authorList>
            <person name="Huang S."/>
            <person name="Vieira S."/>
            <person name="Bunk B."/>
            <person name="Riedel T."/>
            <person name="Sproer C."/>
            <person name="Overmann J."/>
        </authorList>
    </citation>
    <scope>NUCLEOTIDE SEQUENCE [LARGE SCALE GENOMIC DNA]</scope>
    <source>
        <strain evidence="9">DSM 100886 HEG_-6_39</strain>
    </source>
</reference>
<proteinExistence type="predicted"/>
<dbReference type="SUPFAM" id="SSF56935">
    <property type="entry name" value="Porins"/>
    <property type="match status" value="1"/>
</dbReference>
<accession>A0A143PKN2</accession>
<evidence type="ECO:0000313" key="8">
    <source>
        <dbReference type="EMBL" id="AMY08658.1"/>
    </source>
</evidence>
<evidence type="ECO:0000256" key="6">
    <source>
        <dbReference type="ARBA" id="ARBA00023237"/>
    </source>
</evidence>
<evidence type="ECO:0000259" key="7">
    <source>
        <dbReference type="Pfam" id="PF25183"/>
    </source>
</evidence>
<dbReference type="Gene3D" id="2.40.170.20">
    <property type="entry name" value="TonB-dependent receptor, beta-barrel domain"/>
    <property type="match status" value="1"/>
</dbReference>
<keyword evidence="4" id="KW-0812">Transmembrane</keyword>
<dbReference type="GO" id="GO:0015344">
    <property type="term" value="F:siderophore uptake transmembrane transporter activity"/>
    <property type="evidence" value="ECO:0007669"/>
    <property type="project" value="TreeGrafter"/>
</dbReference>
<gene>
    <name evidence="8" type="ORF">LuPra_01862</name>
</gene>
<dbReference type="InterPro" id="IPR039426">
    <property type="entry name" value="TonB-dep_rcpt-like"/>
</dbReference>
<evidence type="ECO:0000256" key="3">
    <source>
        <dbReference type="ARBA" id="ARBA00022452"/>
    </source>
</evidence>
<dbReference type="InterPro" id="IPR008969">
    <property type="entry name" value="CarboxyPept-like_regulatory"/>
</dbReference>
<dbReference type="PANTHER" id="PTHR30069:SF46">
    <property type="entry name" value="OAR PROTEIN"/>
    <property type="match status" value="1"/>
</dbReference>
<dbReference type="GO" id="GO:0009279">
    <property type="term" value="C:cell outer membrane"/>
    <property type="evidence" value="ECO:0007669"/>
    <property type="project" value="UniProtKB-SubCell"/>
</dbReference>
<dbReference type="InterPro" id="IPR057601">
    <property type="entry name" value="Oar-like_b-barrel"/>
</dbReference>
<evidence type="ECO:0000256" key="5">
    <source>
        <dbReference type="ARBA" id="ARBA00023136"/>
    </source>
</evidence>
<keyword evidence="3" id="KW-1134">Transmembrane beta strand</keyword>
<protein>
    <recommendedName>
        <fullName evidence="7">TonB-dependent transporter Oar-like beta-barrel domain-containing protein</fullName>
    </recommendedName>
</protein>
<dbReference type="KEGG" id="abac:LuPra_01862"/>
<dbReference type="Proteomes" id="UP000076079">
    <property type="component" value="Chromosome"/>
</dbReference>
<sequence length="1108" mass="121232">MSGLQQPSRGSRPVRILASTLALALLLLPRAVHGQAVTGTIFGTVTDNSGAVMPGVTVTVTNIDTSRSRTYVTDGNGEYTAPSVQTGTYKVGVELQGFKGVVVEGITVSVDQRVRVDARLELGNMSETVEIIATTPLVQVSSSDLSTTVDEEQIKALPLNGRNFVSLTRTVPGVMRGIPGSNIDGAGSLAWRASAAFSANGQRPRDNNYMLDGVDNNETWLQTVVIFPSVDALDEFKLQTSTYSAEFGRSLGGVVNLQLKSGSNQYRGSAFEFYRNDAFDANNFFNNRAGRPKPDFQQNQFGGTIGGHIIRDRTFFFTDYQGLRINAGQTFLSTVPSMKMRAGDFSEINRVIYDPLTQQPFPGNVIPGNRFDPASAQVMQRYYPEPNTAGSISATGQQINNYLINPELTRNDDQFDVKVDHVLTQANRFFGRYSYQKTLRDLPASLPLGDAGTTFGAGKGDIKAQSFAFNDTHTFGTNWLNEARFGWNSIKFFMTPIGYLTNPAAAVGIPGINLNDATSAMTQLGFQTIRNMGANGNQPLITNQNDFQFFDNVTWLKGKHTIKVGGSLTLRSREILNADTIVGNFAFTNNQTSNCAGLASGCTINANTGLDVASFLLGFATSKTRNLFDAETYTEQRPEYALYVHDDFRVSNRLTLNLGLRWDVFVPWIEKDDRQSNFDETTGQFILASDNAVLEGVEVGRYLQTYSKKDFAPRLGFAYDVSGDARLVVRGGFGVFWNFTPGGTSSSKAQNPPFLQSTALTTNVGQTTLRVQDGLPPPPGVDPSRPAAGTTRSIFDIYFRDGFARNWNLNVQKQFGTNYMVELAYVGSQGRNMLLKGDPNQAPPVVGVTDQNVNRPYAAVSPALRSIGQVQSTGTLDYNGFFIKVQRRFADNFSMLNSYTWNKVIDLNSDNDGGVTLTNVYDPQYNRGPADYDVTHTLSSSWVYELPIGRGHWYGGWQTSGILYLRSGLPFTVTQTQGVQSTGTGNRPNRLADGAIDNPTIERWFDTSAFVAPADVTGTYGDAGRNILRGPGQFNIDFSVIKSTRIGRVNTEFRVEAFNLLNHPQFAQPNGTLGNPLFGQITAMLPNPSCALCGTTERNIQVAMKVTF</sequence>